<accession>A0A8H2XDF0</accession>
<keyword evidence="2" id="KW-0645">Protease</keyword>
<dbReference type="GO" id="GO:0006508">
    <property type="term" value="P:proteolysis"/>
    <property type="evidence" value="ECO:0007669"/>
    <property type="project" value="UniProtKB-KW"/>
</dbReference>
<evidence type="ECO:0000313" key="5">
    <source>
        <dbReference type="EMBL" id="CAE6424309.1"/>
    </source>
</evidence>
<evidence type="ECO:0000256" key="4">
    <source>
        <dbReference type="ARBA" id="ARBA00022807"/>
    </source>
</evidence>
<evidence type="ECO:0000256" key="1">
    <source>
        <dbReference type="ARBA" id="ARBA00006641"/>
    </source>
</evidence>
<dbReference type="InterPro" id="IPR016125">
    <property type="entry name" value="Peptidase_C15-like"/>
</dbReference>
<dbReference type="Pfam" id="PF01470">
    <property type="entry name" value="Peptidase_C15"/>
    <property type="match status" value="1"/>
</dbReference>
<sequence length="244" mass="27121">MASIAKVEKKSLKVLVTGFGPFKDVKTNPSWLAVKPLDNQTLRFTKPAEPGHPHSSKSRHVETEAHISALEVPVTYSAVLDTIPPLHASKQYNIVLHLGVRRNVEGLAIERLAHKTGYNQPDAEDRLCDPVDKKPKTDDGETELINRGFGRGFEQFGEELSTDVNVDGLVDHLKSKGLVHTSPSDDPGRYLCDFIYFCSLACARKERDNVKVLFMHVPPVGLPYEVEDMTEAVEGIIEYLALHP</sequence>
<evidence type="ECO:0008006" key="7">
    <source>
        <dbReference type="Google" id="ProtNLM"/>
    </source>
</evidence>
<evidence type="ECO:0000256" key="3">
    <source>
        <dbReference type="ARBA" id="ARBA00022801"/>
    </source>
</evidence>
<organism evidence="5 6">
    <name type="scientific">Rhizoctonia solani</name>
    <dbReference type="NCBI Taxonomy" id="456999"/>
    <lineage>
        <taxon>Eukaryota</taxon>
        <taxon>Fungi</taxon>
        <taxon>Dikarya</taxon>
        <taxon>Basidiomycota</taxon>
        <taxon>Agaricomycotina</taxon>
        <taxon>Agaricomycetes</taxon>
        <taxon>Cantharellales</taxon>
        <taxon>Ceratobasidiaceae</taxon>
        <taxon>Rhizoctonia</taxon>
    </lineage>
</organism>
<name>A0A8H2XDF0_9AGAM</name>
<protein>
    <recommendedName>
        <fullName evidence="7">Pyroglutamyl-peptidase</fullName>
    </recommendedName>
</protein>
<evidence type="ECO:0000256" key="2">
    <source>
        <dbReference type="ARBA" id="ARBA00022670"/>
    </source>
</evidence>
<dbReference type="Proteomes" id="UP000663843">
    <property type="component" value="Unassembled WGS sequence"/>
</dbReference>
<dbReference type="AlphaFoldDB" id="A0A8H2XDF0"/>
<keyword evidence="4" id="KW-0788">Thiol protease</keyword>
<dbReference type="SUPFAM" id="SSF53182">
    <property type="entry name" value="Pyrrolidone carboxyl peptidase (pyroglutamate aminopeptidase)"/>
    <property type="match status" value="1"/>
</dbReference>
<dbReference type="GO" id="GO:0008234">
    <property type="term" value="F:cysteine-type peptidase activity"/>
    <property type="evidence" value="ECO:0007669"/>
    <property type="project" value="UniProtKB-KW"/>
</dbReference>
<keyword evidence="3" id="KW-0378">Hydrolase</keyword>
<dbReference type="EMBL" id="CAJMWT010001888">
    <property type="protein sequence ID" value="CAE6424309.1"/>
    <property type="molecule type" value="Genomic_DNA"/>
</dbReference>
<evidence type="ECO:0000313" key="6">
    <source>
        <dbReference type="Proteomes" id="UP000663843"/>
    </source>
</evidence>
<comment type="caution">
    <text evidence="5">The sequence shown here is derived from an EMBL/GenBank/DDBJ whole genome shotgun (WGS) entry which is preliminary data.</text>
</comment>
<dbReference type="PANTHER" id="PTHR23402">
    <property type="entry name" value="PROTEASE FAMILY C15 PYROGLUTAMYL-PEPTIDASE I-RELATED"/>
    <property type="match status" value="1"/>
</dbReference>
<proteinExistence type="inferred from homology"/>
<dbReference type="InterPro" id="IPR036440">
    <property type="entry name" value="Peptidase_C15-like_sf"/>
</dbReference>
<comment type="similarity">
    <text evidence="1">Belongs to the peptidase C15 family.</text>
</comment>
<gene>
    <name evidence="5" type="ORF">RDB_LOCUS56631</name>
</gene>
<dbReference type="Gene3D" id="3.40.630.20">
    <property type="entry name" value="Peptidase C15, pyroglutamyl peptidase I-like"/>
    <property type="match status" value="1"/>
</dbReference>
<dbReference type="PANTHER" id="PTHR23402:SF1">
    <property type="entry name" value="PYROGLUTAMYL-PEPTIDASE I"/>
    <property type="match status" value="1"/>
</dbReference>
<reference evidence="5" key="1">
    <citation type="submission" date="2021-01" db="EMBL/GenBank/DDBJ databases">
        <authorList>
            <person name="Kaushik A."/>
        </authorList>
    </citation>
    <scope>NUCLEOTIDE SEQUENCE</scope>
    <source>
        <strain evidence="5">AG2-2IIIB</strain>
    </source>
</reference>